<comment type="caution">
    <text evidence="1">The sequence shown here is derived from an EMBL/GenBank/DDBJ whole genome shotgun (WGS) entry which is preliminary data.</text>
</comment>
<reference evidence="1" key="1">
    <citation type="submission" date="2022-10" db="EMBL/GenBank/DDBJ databases">
        <title>Complete Genome of Trichothecium roseum strain YXFP-22015, a Plant Pathogen Isolated from Citrus.</title>
        <authorList>
            <person name="Wang Y."/>
            <person name="Zhu L."/>
        </authorList>
    </citation>
    <scope>NUCLEOTIDE SEQUENCE</scope>
    <source>
        <strain evidence="1">YXFP-22015</strain>
    </source>
</reference>
<proteinExistence type="predicted"/>
<protein>
    <submittedName>
        <fullName evidence="1">Uncharacterized protein</fullName>
    </submittedName>
</protein>
<evidence type="ECO:0000313" key="1">
    <source>
        <dbReference type="EMBL" id="KAI9898006.1"/>
    </source>
</evidence>
<evidence type="ECO:0000313" key="2">
    <source>
        <dbReference type="Proteomes" id="UP001163324"/>
    </source>
</evidence>
<keyword evidence="2" id="KW-1185">Reference proteome</keyword>
<dbReference type="Proteomes" id="UP001163324">
    <property type="component" value="Chromosome 6"/>
</dbReference>
<name>A0ACC0UWA3_9HYPO</name>
<organism evidence="1 2">
    <name type="scientific">Trichothecium roseum</name>
    <dbReference type="NCBI Taxonomy" id="47278"/>
    <lineage>
        <taxon>Eukaryota</taxon>
        <taxon>Fungi</taxon>
        <taxon>Dikarya</taxon>
        <taxon>Ascomycota</taxon>
        <taxon>Pezizomycotina</taxon>
        <taxon>Sordariomycetes</taxon>
        <taxon>Hypocreomycetidae</taxon>
        <taxon>Hypocreales</taxon>
        <taxon>Hypocreales incertae sedis</taxon>
        <taxon>Trichothecium</taxon>
    </lineage>
</organism>
<accession>A0ACC0UWA3</accession>
<sequence length="924" mass="104066">MTSDQRKARHELLKKIYEPAAEYAKDTPEYNELANSGKVWENYFRPSDDGPYRLVQQKYKALLTEIDDFRSVIRAQATDLAKGLVIDSAVNELKNQLIISQWVAENAGTASEEGAPGLREYEVKHLTASLIHRLNDLQANWIWVPGWIDSCEGDNTAGRVVAFTHEFNLEQPPDEALIHCSADTRYKLIVNGKRVAVGPARSSSLIWYYDTLDIRPWLKTGRNVVNFLVLRYFSTARAAFPFERTIYPGLTVVGNVRAGEVTVELCSADGWQAQVYNHIQFPMGLPDDVFLHIYERVLAPATTPAVAAKAYQVRTLNGDLSTWRLRRREIPMYEETPLTFTHVRGRQGGLAASDWQRHISNGQTLTLDGGSTHVVELQAECHSTAFLRFRFRAVGAPSSIRAKITYSEGYELEPRSYPFFRSKGDRLDAEVGHLIGPFDEARLDLEDGQTVDYEPFWFRTFRIIRVELEVGSGSVEISPLEATQVNYPMAVKASWKEPGNPTHEEMLEVSIRTMRNCMFDGYSDCPFYEQLQYAGDSRTVALFHYLLSGDDRLMRQAIQNFAASATPEGLTQSRFPSHMHQIIAGFSLYWVLQVCDHHLFFGDTKFSRSFLPRIDGVLEFFDAHVDSLGLVSGMPEDVWHFVDWVTTWGATDEHPDKGVPTSGRKSNRHTYFSMLYAYVLKAASKLVRDVGRPGHAEEYEARVRAMVQAIRTHCYDGQFFTDSTADVAGDDALSQHCQVFAVLCGAAEEGDRERILSAAFSPGSSTAFSKCSYMMTFYALRAHALAGDAAYERFWTVVWDPWRRMLADNLSTWEEDDVRQRSDCHAWGSVPVFEFLAGVAGVHPTAPGASEISFRPRVRLSTEMEAKVALGHSNVAAVSWRTGADGVKRVEMTLLSAVVVVSQLPGREKRHHGLTDRVSLEYSE</sequence>
<dbReference type="EMBL" id="CM047945">
    <property type="protein sequence ID" value="KAI9898006.1"/>
    <property type="molecule type" value="Genomic_DNA"/>
</dbReference>
<gene>
    <name evidence="1" type="ORF">N3K66_006366</name>
</gene>